<dbReference type="PANTHER" id="PTHR43423">
    <property type="entry name" value="ABC TRANSPORTER I FAMILY MEMBER 17"/>
    <property type="match status" value="1"/>
</dbReference>
<evidence type="ECO:0000256" key="3">
    <source>
        <dbReference type="ARBA" id="ARBA00022741"/>
    </source>
</evidence>
<evidence type="ECO:0000259" key="5">
    <source>
        <dbReference type="PROSITE" id="PS50893"/>
    </source>
</evidence>
<dbReference type="CDD" id="cd03260">
    <property type="entry name" value="ABC_PstB_phosphate_transporter"/>
    <property type="match status" value="1"/>
</dbReference>
<gene>
    <name evidence="6" type="primary">pstB</name>
    <name evidence="6" type="ORF">AB0T83_11550</name>
</gene>
<dbReference type="SUPFAM" id="SSF52540">
    <property type="entry name" value="P-loop containing nucleoside triphosphate hydrolases"/>
    <property type="match status" value="1"/>
</dbReference>
<evidence type="ECO:0000256" key="1">
    <source>
        <dbReference type="ARBA" id="ARBA00022448"/>
    </source>
</evidence>
<organism evidence="6 7">
    <name type="scientific">Meridianimarinicoccus marinus</name>
    <dbReference type="NCBI Taxonomy" id="3231483"/>
    <lineage>
        <taxon>Bacteria</taxon>
        <taxon>Pseudomonadati</taxon>
        <taxon>Pseudomonadota</taxon>
        <taxon>Alphaproteobacteria</taxon>
        <taxon>Rhodobacterales</taxon>
        <taxon>Paracoccaceae</taxon>
        <taxon>Meridianimarinicoccus</taxon>
    </lineage>
</organism>
<feature type="domain" description="ABC transporter" evidence="5">
    <location>
        <begin position="18"/>
        <end position="260"/>
    </location>
</feature>
<dbReference type="PROSITE" id="PS50893">
    <property type="entry name" value="ABC_TRANSPORTER_2"/>
    <property type="match status" value="1"/>
</dbReference>
<evidence type="ECO:0000313" key="6">
    <source>
        <dbReference type="EMBL" id="MEV8467415.1"/>
    </source>
</evidence>
<evidence type="ECO:0000313" key="7">
    <source>
        <dbReference type="Proteomes" id="UP001553161"/>
    </source>
</evidence>
<name>A0ABV3L8Q9_9RHOB</name>
<dbReference type="PANTHER" id="PTHR43423:SF1">
    <property type="entry name" value="ABC TRANSPORTER I FAMILY MEMBER 17"/>
    <property type="match status" value="1"/>
</dbReference>
<dbReference type="InterPro" id="IPR017871">
    <property type="entry name" value="ABC_transporter-like_CS"/>
</dbReference>
<evidence type="ECO:0000256" key="4">
    <source>
        <dbReference type="ARBA" id="ARBA00022840"/>
    </source>
</evidence>
<dbReference type="EMBL" id="JBFBVU010000013">
    <property type="protein sequence ID" value="MEV8467415.1"/>
    <property type="molecule type" value="Genomic_DNA"/>
</dbReference>
<keyword evidence="7" id="KW-1185">Reference proteome</keyword>
<reference evidence="6 7" key="1">
    <citation type="submission" date="2024-07" db="EMBL/GenBank/DDBJ databases">
        <authorList>
            <person name="Kang M."/>
        </authorList>
    </citation>
    <scope>NUCLEOTIDE SEQUENCE [LARGE SCALE GENOMIC DNA]</scope>
    <source>
        <strain evidence="6 7">DFM31</strain>
    </source>
</reference>
<dbReference type="SMART" id="SM00382">
    <property type="entry name" value="AAA"/>
    <property type="match status" value="1"/>
</dbReference>
<dbReference type="InterPro" id="IPR005670">
    <property type="entry name" value="PstB-like"/>
</dbReference>
<accession>A0ABV3L8Q9</accession>
<dbReference type="InterPro" id="IPR027417">
    <property type="entry name" value="P-loop_NTPase"/>
</dbReference>
<dbReference type="Proteomes" id="UP001553161">
    <property type="component" value="Unassembled WGS sequence"/>
</dbReference>
<dbReference type="PROSITE" id="PS00211">
    <property type="entry name" value="ABC_TRANSPORTER_1"/>
    <property type="match status" value="1"/>
</dbReference>
<proteinExistence type="predicted"/>
<protein>
    <submittedName>
        <fullName evidence="6">Phosphate ABC transporter ATP-binding protein PstB</fullName>
    </submittedName>
</protein>
<comment type="caution">
    <text evidence="6">The sequence shown here is derived from an EMBL/GenBank/DDBJ whole genome shotgun (WGS) entry which is preliminary data.</text>
</comment>
<dbReference type="Pfam" id="PF00005">
    <property type="entry name" value="ABC_tran"/>
    <property type="match status" value="1"/>
</dbReference>
<keyword evidence="3" id="KW-0547">Nucleotide-binding</keyword>
<evidence type="ECO:0000256" key="2">
    <source>
        <dbReference type="ARBA" id="ARBA00022592"/>
    </source>
</evidence>
<dbReference type="GO" id="GO:0005524">
    <property type="term" value="F:ATP binding"/>
    <property type="evidence" value="ECO:0007669"/>
    <property type="project" value="UniProtKB-KW"/>
</dbReference>
<dbReference type="Gene3D" id="3.40.50.300">
    <property type="entry name" value="P-loop containing nucleotide triphosphate hydrolases"/>
    <property type="match status" value="1"/>
</dbReference>
<dbReference type="NCBIfam" id="TIGR00972">
    <property type="entry name" value="3a0107s01c2"/>
    <property type="match status" value="1"/>
</dbReference>
<keyword evidence="4 6" id="KW-0067">ATP-binding</keyword>
<keyword evidence="1" id="KW-0813">Transport</keyword>
<dbReference type="InterPro" id="IPR003439">
    <property type="entry name" value="ABC_transporter-like_ATP-bd"/>
</dbReference>
<sequence length="265" mass="29616">MNDMRMLEREVDTQAIKFDCENVQVYYGDNHAIKDVNVRIESNTVTAFIGPSGCGKSTFLRCLNRMNDTIDICRVEGKLALDGEDIYDRKVDPVQLRAKVGMVFQKPNPFPKSIYDNIAYGPRIHGLVDSKADLDVVVEKSLRRGAIWDEVKDRLHAPGTGLSGGQQQRLCIARAVATEPEVLLMDEPCSALDPIATAQVEELIEELRTNFSVIIVTHSMQQAARVSQRTAFFHLGELVEFGRTGDIFTNPKDPRTESYITGRIG</sequence>
<dbReference type="InterPro" id="IPR003593">
    <property type="entry name" value="AAA+_ATPase"/>
</dbReference>
<dbReference type="RefSeq" id="WP_366193206.1">
    <property type="nucleotide sequence ID" value="NZ_JBFBVU010000013.1"/>
</dbReference>
<keyword evidence="2" id="KW-0592">Phosphate transport</keyword>